<evidence type="ECO:0000313" key="3">
    <source>
        <dbReference type="Proteomes" id="UP001317705"/>
    </source>
</evidence>
<reference evidence="2 3" key="1">
    <citation type="submission" date="2022-12" db="EMBL/GenBank/DDBJ databases">
        <title>Polyphasic characterization of Geotalea uranireducens NIT-SL11 newly isolated from a complex of sewage sludge and microbially reduced graphene oxide.</title>
        <authorList>
            <person name="Xie L."/>
            <person name="Yoshida N."/>
            <person name="Meng L."/>
        </authorList>
    </citation>
    <scope>NUCLEOTIDE SEQUENCE [LARGE SCALE GENOMIC DNA]</scope>
    <source>
        <strain evidence="2 3">NIT-SL11</strain>
    </source>
</reference>
<keyword evidence="3" id="KW-1185">Reference proteome</keyword>
<evidence type="ECO:0000313" key="2">
    <source>
        <dbReference type="EMBL" id="BDV42403.1"/>
    </source>
</evidence>
<evidence type="ECO:0000259" key="1">
    <source>
        <dbReference type="PROSITE" id="PS50943"/>
    </source>
</evidence>
<dbReference type="RefSeq" id="WP_282002851.1">
    <property type="nucleotide sequence ID" value="NZ_AP027151.1"/>
</dbReference>
<dbReference type="Gene3D" id="1.10.260.40">
    <property type="entry name" value="lambda repressor-like DNA-binding domains"/>
    <property type="match status" value="1"/>
</dbReference>
<dbReference type="SUPFAM" id="SSF47413">
    <property type="entry name" value="lambda repressor-like DNA-binding domains"/>
    <property type="match status" value="1"/>
</dbReference>
<protein>
    <recommendedName>
        <fullName evidence="1">HTH cro/C1-type domain-containing protein</fullName>
    </recommendedName>
</protein>
<sequence length="73" mass="8219">MKRKTQLSRSKAAKIKSMLVARDITQQSIAEYLDISPAAVSGAINGHFNSRRTREYVAQLLNVDYHKLWGKSA</sequence>
<dbReference type="InterPro" id="IPR010982">
    <property type="entry name" value="Lambda_DNA-bd_dom_sf"/>
</dbReference>
<dbReference type="CDD" id="cd00093">
    <property type="entry name" value="HTH_XRE"/>
    <property type="match status" value="1"/>
</dbReference>
<dbReference type="InterPro" id="IPR001387">
    <property type="entry name" value="Cro/C1-type_HTH"/>
</dbReference>
<accession>A0ABN6VQ55</accession>
<proteinExistence type="predicted"/>
<dbReference type="PROSITE" id="PS50943">
    <property type="entry name" value="HTH_CROC1"/>
    <property type="match status" value="1"/>
</dbReference>
<gene>
    <name evidence="2" type="ORF">GURASL_13260</name>
</gene>
<dbReference type="EMBL" id="AP027151">
    <property type="protein sequence ID" value="BDV42403.1"/>
    <property type="molecule type" value="Genomic_DNA"/>
</dbReference>
<feature type="domain" description="HTH cro/C1-type" evidence="1">
    <location>
        <begin position="15"/>
        <end position="68"/>
    </location>
</feature>
<organism evidence="2 3">
    <name type="scientific">Geotalea uraniireducens</name>
    <dbReference type="NCBI Taxonomy" id="351604"/>
    <lineage>
        <taxon>Bacteria</taxon>
        <taxon>Pseudomonadati</taxon>
        <taxon>Thermodesulfobacteriota</taxon>
        <taxon>Desulfuromonadia</taxon>
        <taxon>Geobacterales</taxon>
        <taxon>Geobacteraceae</taxon>
        <taxon>Geotalea</taxon>
    </lineage>
</organism>
<name>A0ABN6VQ55_9BACT</name>
<dbReference type="Proteomes" id="UP001317705">
    <property type="component" value="Chromosome"/>
</dbReference>